<keyword evidence="1" id="KW-0472">Membrane</keyword>
<sequence length="272" mass="29523">MTNSLIEGRDANMAVERFSSHFAEPMDCDSSRGKAMKKWKLLTGSMCAGIFMSAIVVAATNTSDNWDDGQLHGWLGNTAATVVSVPAAGGNPGGYLLSASAVTGNPYRTIGAMNHEDRYTGDLAAAGVHRVSVDLNLLSGQSTWVRLRMRYRDFSHNGWVYQLDGSMPVSQWRHYEVNFDPNWTDAQAIAAGWVQESTSASFRDTMADVYSMEVRLLMPVAAVPNTQLGIDNFYLYATGSNGTATAVPVLSLPVLVLLVGGIVFLGYRRLAR</sequence>
<accession>A0A7U6GL27</accession>
<evidence type="ECO:0000256" key="1">
    <source>
        <dbReference type="SAM" id="Phobius"/>
    </source>
</evidence>
<reference evidence="2 3" key="1">
    <citation type="journal article" date="2014" name="PLoS ONE">
        <title>Physiological and genomic features of a novel sulfur-oxidizing gammaproteobacterium belonging to a previously uncultivated symbiotic lineage isolated from a hydrothermal vent.</title>
        <authorList>
            <person name="Nunoura T."/>
            <person name="Takaki Y."/>
            <person name="Kazama H."/>
            <person name="Kakuta J."/>
            <person name="Shimamura S."/>
            <person name="Makita H."/>
            <person name="Hirai M."/>
            <person name="Miyazaki M."/>
            <person name="Takai K."/>
        </authorList>
    </citation>
    <scope>NUCLEOTIDE SEQUENCE [LARGE SCALE GENOMIC DNA]</scope>
    <source>
        <strain evidence="2 3">Hiromi1</strain>
    </source>
</reference>
<dbReference type="EMBL" id="AP012273">
    <property type="protein sequence ID" value="BAO45558.1"/>
    <property type="molecule type" value="Genomic_DNA"/>
</dbReference>
<keyword evidence="1" id="KW-0812">Transmembrane</keyword>
<feature type="transmembrane region" description="Helical" evidence="1">
    <location>
        <begin position="246"/>
        <end position="267"/>
    </location>
</feature>
<dbReference type="Proteomes" id="UP000031631">
    <property type="component" value="Chromosome"/>
</dbReference>
<keyword evidence="3" id="KW-1185">Reference proteome</keyword>
<keyword evidence="1" id="KW-1133">Transmembrane helix</keyword>
<gene>
    <name evidence="2" type="ORF">TBH_C2652</name>
</gene>
<feature type="transmembrane region" description="Helical" evidence="1">
    <location>
        <begin position="41"/>
        <end position="60"/>
    </location>
</feature>
<evidence type="ECO:0000313" key="3">
    <source>
        <dbReference type="Proteomes" id="UP000031631"/>
    </source>
</evidence>
<protein>
    <submittedName>
        <fullName evidence="2">Uncharacterized protein</fullName>
    </submittedName>
</protein>
<proteinExistence type="predicted"/>
<organism evidence="2 3">
    <name type="scientific">Thiolapillus brandeum</name>
    <dbReference type="NCBI Taxonomy" id="1076588"/>
    <lineage>
        <taxon>Bacteria</taxon>
        <taxon>Pseudomonadati</taxon>
        <taxon>Pseudomonadota</taxon>
        <taxon>Gammaproteobacteria</taxon>
        <taxon>Chromatiales</taxon>
        <taxon>Sedimenticolaceae</taxon>
        <taxon>Thiolapillus</taxon>
    </lineage>
</organism>
<dbReference type="AlphaFoldDB" id="A0A7U6GL27"/>
<dbReference type="KEGG" id="tbn:TBH_C2652"/>
<name>A0A7U6GL27_9GAMM</name>
<evidence type="ECO:0000313" key="2">
    <source>
        <dbReference type="EMBL" id="BAO45558.1"/>
    </source>
</evidence>